<evidence type="ECO:0000313" key="2">
    <source>
        <dbReference type="Proteomes" id="UP000034588"/>
    </source>
</evidence>
<reference evidence="1 2" key="1">
    <citation type="journal article" date="2015" name="Nature">
        <title>rRNA introns, odd ribosomes, and small enigmatic genomes across a large radiation of phyla.</title>
        <authorList>
            <person name="Brown C.T."/>
            <person name="Hug L.A."/>
            <person name="Thomas B.C."/>
            <person name="Sharon I."/>
            <person name="Castelle C.J."/>
            <person name="Singh A."/>
            <person name="Wilkins M.J."/>
            <person name="Williams K.H."/>
            <person name="Banfield J.F."/>
        </authorList>
    </citation>
    <scope>NUCLEOTIDE SEQUENCE [LARGE SCALE GENOMIC DNA]</scope>
</reference>
<gene>
    <name evidence="1" type="ORF">UY48_C0009G0005</name>
</gene>
<comment type="caution">
    <text evidence="1">The sequence shown here is derived from an EMBL/GenBank/DDBJ whole genome shotgun (WGS) entry which is preliminary data.</text>
</comment>
<accession>A0A0G1YCU6</accession>
<protein>
    <submittedName>
        <fullName evidence="1">Uncharacterized protein</fullName>
    </submittedName>
</protein>
<organism evidence="1 2">
    <name type="scientific">Candidatus Gottesmanbacteria bacterium GW2011_GWB1_49_7</name>
    <dbReference type="NCBI Taxonomy" id="1618448"/>
    <lineage>
        <taxon>Bacteria</taxon>
        <taxon>Candidatus Gottesmaniibacteriota</taxon>
    </lineage>
</organism>
<evidence type="ECO:0000313" key="1">
    <source>
        <dbReference type="EMBL" id="KKW12772.1"/>
    </source>
</evidence>
<sequence>MSTDQGVTKLGLAVFAALDSKAKFVGIRGYQAQPKNKWAARASSKGRVDIITKALVAKRDGGTPTFNDPKGAHDPKAEDDFNDFCRYLDPTGKDEVEIRAFVEAGVLATGEVMDLVLATHINYEKAKARDAKLLTELAGLTIALEKQNNVSIESLGLNENVVKKAFSLVGKGLAITAADYAAAIADILAEKTGERARSASIDAREAHYEQLLGNDGEPILGFKYNKTEGTARIYGFVASKTVTTKSNTLFEVRGYRTMVSAAAEVVRALLPTGKFREYILKEGNFKQISVDGITMEARHFPGQYGLDD</sequence>
<dbReference type="AlphaFoldDB" id="A0A0G1YCU6"/>
<name>A0A0G1YCU6_9BACT</name>
<proteinExistence type="predicted"/>
<dbReference type="Proteomes" id="UP000034588">
    <property type="component" value="Unassembled WGS sequence"/>
</dbReference>
<dbReference type="EMBL" id="LCQD01000009">
    <property type="protein sequence ID" value="KKW12772.1"/>
    <property type="molecule type" value="Genomic_DNA"/>
</dbReference>